<gene>
    <name evidence="3" type="ORF">B9Z19DRAFT_376339</name>
</gene>
<comment type="caution">
    <text evidence="3">The sequence shown here is derived from an EMBL/GenBank/DDBJ whole genome shotgun (WGS) entry which is preliminary data.</text>
</comment>
<evidence type="ECO:0000256" key="1">
    <source>
        <dbReference type="SAM" id="MobiDB-lite"/>
    </source>
</evidence>
<name>A0A2T6ZHN2_TUBBO</name>
<dbReference type="AlphaFoldDB" id="A0A2T6ZHN2"/>
<keyword evidence="2" id="KW-1133">Transmembrane helix</keyword>
<keyword evidence="4" id="KW-1185">Reference proteome</keyword>
<protein>
    <submittedName>
        <fullName evidence="3">Uncharacterized protein</fullName>
    </submittedName>
</protein>
<reference evidence="3 4" key="1">
    <citation type="submission" date="2017-04" db="EMBL/GenBank/DDBJ databases">
        <title>Draft genome sequence of Tuber borchii Vittad., a whitish edible truffle.</title>
        <authorList>
            <consortium name="DOE Joint Genome Institute"/>
            <person name="Murat C."/>
            <person name="Kuo A."/>
            <person name="Barry K.W."/>
            <person name="Clum A."/>
            <person name="Dockter R.B."/>
            <person name="Fauchery L."/>
            <person name="Iotti M."/>
            <person name="Kohler A."/>
            <person name="Labutti K."/>
            <person name="Lindquist E.A."/>
            <person name="Lipzen A."/>
            <person name="Ohm R.A."/>
            <person name="Wang M."/>
            <person name="Grigoriev I.V."/>
            <person name="Zambonelli A."/>
            <person name="Martin F.M."/>
        </authorList>
    </citation>
    <scope>NUCLEOTIDE SEQUENCE [LARGE SCALE GENOMIC DNA]</scope>
    <source>
        <strain evidence="3 4">Tbo3840</strain>
    </source>
</reference>
<feature type="transmembrane region" description="Helical" evidence="2">
    <location>
        <begin position="21"/>
        <end position="42"/>
    </location>
</feature>
<evidence type="ECO:0000313" key="4">
    <source>
        <dbReference type="Proteomes" id="UP000244722"/>
    </source>
</evidence>
<sequence>MQKWEEGERKRKKSNDTGKEGSSEICIEQIYGIIHLSVHIHVSAPPLPFIPVVPSLSFFPRPLGTVGFLPIIIITASCGGVIRKNVVFSKGENKRLRRKSAAASYHIRITTCPPPPKNSVPGMRESLRLVRHTLAP</sequence>
<feature type="region of interest" description="Disordered" evidence="1">
    <location>
        <begin position="1"/>
        <end position="20"/>
    </location>
</feature>
<accession>A0A2T6ZHN2</accession>
<dbReference type="Proteomes" id="UP000244722">
    <property type="component" value="Unassembled WGS sequence"/>
</dbReference>
<organism evidence="3 4">
    <name type="scientific">Tuber borchii</name>
    <name type="common">White truffle</name>
    <dbReference type="NCBI Taxonomy" id="42251"/>
    <lineage>
        <taxon>Eukaryota</taxon>
        <taxon>Fungi</taxon>
        <taxon>Dikarya</taxon>
        <taxon>Ascomycota</taxon>
        <taxon>Pezizomycotina</taxon>
        <taxon>Pezizomycetes</taxon>
        <taxon>Pezizales</taxon>
        <taxon>Tuberaceae</taxon>
        <taxon>Tuber</taxon>
    </lineage>
</organism>
<feature type="transmembrane region" description="Helical" evidence="2">
    <location>
        <begin position="62"/>
        <end position="82"/>
    </location>
</feature>
<proteinExistence type="predicted"/>
<evidence type="ECO:0000256" key="2">
    <source>
        <dbReference type="SAM" id="Phobius"/>
    </source>
</evidence>
<dbReference type="EMBL" id="NESQ01000256">
    <property type="protein sequence ID" value="PUU75007.1"/>
    <property type="molecule type" value="Genomic_DNA"/>
</dbReference>
<keyword evidence="2" id="KW-0472">Membrane</keyword>
<evidence type="ECO:0000313" key="3">
    <source>
        <dbReference type="EMBL" id="PUU75007.1"/>
    </source>
</evidence>
<keyword evidence="2" id="KW-0812">Transmembrane</keyword>